<dbReference type="RefSeq" id="WP_012824915.1">
    <property type="nucleotide sequence ID" value="NC_013422.1"/>
</dbReference>
<dbReference type="eggNOG" id="COG2200">
    <property type="taxonomic scope" value="Bacteria"/>
</dbReference>
<dbReference type="InterPro" id="IPR029787">
    <property type="entry name" value="Nucleotide_cyclase"/>
</dbReference>
<dbReference type="InterPro" id="IPR001633">
    <property type="entry name" value="EAL_dom"/>
</dbReference>
<proteinExistence type="predicted"/>
<dbReference type="SUPFAM" id="SSF55073">
    <property type="entry name" value="Nucleotide cyclase"/>
    <property type="match status" value="1"/>
</dbReference>
<feature type="domain" description="Response regulatory" evidence="3">
    <location>
        <begin position="21"/>
        <end position="139"/>
    </location>
</feature>
<evidence type="ECO:0000313" key="5">
    <source>
        <dbReference type="EMBL" id="ACX96883.1"/>
    </source>
</evidence>
<name>D0KVQ3_HALNC</name>
<dbReference type="CDD" id="cd01948">
    <property type="entry name" value="EAL"/>
    <property type="match status" value="1"/>
</dbReference>
<dbReference type="InterPro" id="IPR011006">
    <property type="entry name" value="CheY-like_superfamily"/>
</dbReference>
<organism evidence="5 6">
    <name type="scientific">Halothiobacillus neapolitanus (strain ATCC 23641 / DSM 15147 / CIP 104769 / NCIMB 8539 / c2)</name>
    <name type="common">Thiobacillus neapolitanus</name>
    <dbReference type="NCBI Taxonomy" id="555778"/>
    <lineage>
        <taxon>Bacteria</taxon>
        <taxon>Pseudomonadati</taxon>
        <taxon>Pseudomonadota</taxon>
        <taxon>Gammaproteobacteria</taxon>
        <taxon>Chromatiales</taxon>
        <taxon>Halothiobacillaceae</taxon>
        <taxon>Halothiobacillus</taxon>
    </lineage>
</organism>
<dbReference type="GO" id="GO:0000160">
    <property type="term" value="P:phosphorelay signal transduction system"/>
    <property type="evidence" value="ECO:0007669"/>
    <property type="project" value="InterPro"/>
</dbReference>
<dbReference type="KEGG" id="hna:Hneap_2065"/>
<dbReference type="PROSITE" id="PS50110">
    <property type="entry name" value="RESPONSE_REGULATORY"/>
    <property type="match status" value="1"/>
</dbReference>
<feature type="modified residue" description="4-aspartylphosphate" evidence="1">
    <location>
        <position position="71"/>
    </location>
</feature>
<dbReference type="Pfam" id="PF00990">
    <property type="entry name" value="GGDEF"/>
    <property type="match status" value="1"/>
</dbReference>
<dbReference type="InterPro" id="IPR001789">
    <property type="entry name" value="Sig_transdc_resp-reg_receiver"/>
</dbReference>
<dbReference type="SUPFAM" id="SSF141868">
    <property type="entry name" value="EAL domain-like"/>
    <property type="match status" value="1"/>
</dbReference>
<dbReference type="PANTHER" id="PTHR33121:SF79">
    <property type="entry name" value="CYCLIC DI-GMP PHOSPHODIESTERASE PDED-RELATED"/>
    <property type="match status" value="1"/>
</dbReference>
<evidence type="ECO:0000259" key="3">
    <source>
        <dbReference type="PROSITE" id="PS50110"/>
    </source>
</evidence>
<dbReference type="OrthoDB" id="9816034at2"/>
<dbReference type="EMBL" id="CP001801">
    <property type="protein sequence ID" value="ACX96883.1"/>
    <property type="molecule type" value="Genomic_DNA"/>
</dbReference>
<reference evidence="5 6" key="1">
    <citation type="submission" date="2009-10" db="EMBL/GenBank/DDBJ databases">
        <title>Complete sequence of Halothiobacillus neapolitanus c2.</title>
        <authorList>
            <consortium name="US DOE Joint Genome Institute"/>
            <person name="Lucas S."/>
            <person name="Copeland A."/>
            <person name="Lapidus A."/>
            <person name="Glavina del Rio T."/>
            <person name="Tice H."/>
            <person name="Bruce D."/>
            <person name="Goodwin L."/>
            <person name="Pitluck S."/>
            <person name="Davenport K."/>
            <person name="Brettin T."/>
            <person name="Detter J.C."/>
            <person name="Han C."/>
            <person name="Tapia R."/>
            <person name="Larimer F."/>
            <person name="Land M."/>
            <person name="Hauser L."/>
            <person name="Kyrpides N."/>
            <person name="Mikhailova N."/>
            <person name="Kerfeld C."/>
            <person name="Cannon G."/>
            <person name="Heinhort S."/>
        </authorList>
    </citation>
    <scope>NUCLEOTIDE SEQUENCE [LARGE SCALE GENOMIC DNA]</scope>
    <source>
        <strain evidence="6">ATCC 23641 / c2</strain>
    </source>
</reference>
<dbReference type="Pfam" id="PF00563">
    <property type="entry name" value="EAL"/>
    <property type="match status" value="1"/>
</dbReference>
<dbReference type="SMART" id="SM00448">
    <property type="entry name" value="REC"/>
    <property type="match status" value="1"/>
</dbReference>
<evidence type="ECO:0000256" key="1">
    <source>
        <dbReference type="PROSITE-ProRule" id="PRU00169"/>
    </source>
</evidence>
<accession>D0KVQ3</accession>
<dbReference type="Gene3D" id="3.20.20.450">
    <property type="entry name" value="EAL domain"/>
    <property type="match status" value="1"/>
</dbReference>
<dbReference type="Gene3D" id="3.40.50.2300">
    <property type="match status" value="1"/>
</dbReference>
<dbReference type="HOGENOM" id="CLU_000445_70_50_6"/>
<evidence type="ECO:0000313" key="6">
    <source>
        <dbReference type="Proteomes" id="UP000009102"/>
    </source>
</evidence>
<dbReference type="Gene3D" id="3.30.70.270">
    <property type="match status" value="1"/>
</dbReference>
<keyword evidence="1" id="KW-0597">Phosphoprotein</keyword>
<dbReference type="Proteomes" id="UP000009102">
    <property type="component" value="Chromosome"/>
</dbReference>
<dbReference type="InterPro" id="IPR050706">
    <property type="entry name" value="Cyclic-di-GMP_PDE-like"/>
</dbReference>
<feature type="coiled-coil region" evidence="2">
    <location>
        <begin position="145"/>
        <end position="172"/>
    </location>
</feature>
<dbReference type="SMART" id="SM00267">
    <property type="entry name" value="GGDEF"/>
    <property type="match status" value="1"/>
</dbReference>
<dbReference type="STRING" id="555778.Hneap_2065"/>
<dbReference type="InterPro" id="IPR035919">
    <property type="entry name" value="EAL_sf"/>
</dbReference>
<dbReference type="eggNOG" id="COG3706">
    <property type="taxonomic scope" value="Bacteria"/>
</dbReference>
<keyword evidence="6" id="KW-1185">Reference proteome</keyword>
<dbReference type="InterPro" id="IPR000160">
    <property type="entry name" value="GGDEF_dom"/>
</dbReference>
<dbReference type="InterPro" id="IPR043128">
    <property type="entry name" value="Rev_trsase/Diguanyl_cyclase"/>
</dbReference>
<evidence type="ECO:0000259" key="4">
    <source>
        <dbReference type="PROSITE" id="PS50883"/>
    </source>
</evidence>
<dbReference type="SMART" id="SM00052">
    <property type="entry name" value="EAL"/>
    <property type="match status" value="1"/>
</dbReference>
<protein>
    <submittedName>
        <fullName evidence="5">Response regulator receiver modulated diguanylate cyclase/phosphodiesterase</fullName>
    </submittedName>
</protein>
<dbReference type="AlphaFoldDB" id="D0KVQ3"/>
<dbReference type="PROSITE" id="PS50883">
    <property type="entry name" value="EAL"/>
    <property type="match status" value="1"/>
</dbReference>
<feature type="domain" description="EAL" evidence="4">
    <location>
        <begin position="348"/>
        <end position="609"/>
    </location>
</feature>
<dbReference type="GO" id="GO:0071111">
    <property type="term" value="F:cyclic-guanylate-specific phosphodiesterase activity"/>
    <property type="evidence" value="ECO:0007669"/>
    <property type="project" value="InterPro"/>
</dbReference>
<dbReference type="PANTHER" id="PTHR33121">
    <property type="entry name" value="CYCLIC DI-GMP PHOSPHODIESTERASE PDEF"/>
    <property type="match status" value="1"/>
</dbReference>
<keyword evidence="2" id="KW-0175">Coiled coil</keyword>
<sequence length="615" mass="68546">MSAENTASEFQAEAPQARDARILIVDDNLANLAVLAEFLDMEGFSRVTTESDPRHAMVLWQAQPFDLLLLDMRMPHMNGHEVMAALKATLEPDDYLPCIVLTAQTDRETRQAALAAGAIDFITKPFDFEETLKRINTALNTRLLHQQKRNQLSDFRRRLDEQANELQEKEHNLAYLATHDSVTGLLNRRALTEGLRSHIMAQSDSFSCALVEVTDSDQLLLIEGVESVDFFLRTVASRLKMVMDDHFGICGVWGGQTFLCALPFAGEAAGRVFNRLAKAVFAPVDDFDVVVTLHGRGGYSGVRPKELDTPEAIDATVRRAGFALASQHKRSNLVVEFNQIMEDTALRRSLLERELMSAMSEHPEQFFLQFQPKVELTRETIVGGEALLRWQHPELGFISPAEFIPIAEEKGQIEVLGLIVIEHALQFVRRMQSELGRAVPIAVNVSGVQLELMRAKGQSLVDEVQRLLTAYAVAPPLLELEITESALMIGFDWVVDALHQLRELDVSVALDDFGTGYSSFAYIQTLPISTLKIDRAFVDNAANSPRQAALLGAIVRMAQDLGLTTVAEGVETREDIDLLKQLNCPIAQGYYYSRPLMPDDFITLLRQPSCARAMP</sequence>
<dbReference type="Pfam" id="PF00072">
    <property type="entry name" value="Response_reg"/>
    <property type="match status" value="1"/>
</dbReference>
<evidence type="ECO:0000256" key="2">
    <source>
        <dbReference type="SAM" id="Coils"/>
    </source>
</evidence>
<dbReference type="SUPFAM" id="SSF52172">
    <property type="entry name" value="CheY-like"/>
    <property type="match status" value="1"/>
</dbReference>
<gene>
    <name evidence="5" type="ordered locus">Hneap_2065</name>
</gene>